<dbReference type="GO" id="GO:0046872">
    <property type="term" value="F:metal ion binding"/>
    <property type="evidence" value="ECO:0007669"/>
    <property type="project" value="UniProtKB-KW"/>
</dbReference>
<dbReference type="AlphaFoldDB" id="A0A2S2Q0K3"/>
<reference evidence="15" key="2">
    <citation type="submission" date="2025-04" db="UniProtKB">
        <authorList>
            <consortium name="RefSeq"/>
        </authorList>
    </citation>
    <scope>IDENTIFICATION</scope>
    <source>
        <tissue evidence="15">Whole body</tissue>
    </source>
</reference>
<keyword evidence="6" id="KW-0479">Metal-binding</keyword>
<organism evidence="13">
    <name type="scientific">Sipha flava</name>
    <name type="common">yellow sugarcane aphid</name>
    <dbReference type="NCBI Taxonomy" id="143950"/>
    <lineage>
        <taxon>Eukaryota</taxon>
        <taxon>Metazoa</taxon>
        <taxon>Ecdysozoa</taxon>
        <taxon>Arthropoda</taxon>
        <taxon>Hexapoda</taxon>
        <taxon>Insecta</taxon>
        <taxon>Pterygota</taxon>
        <taxon>Neoptera</taxon>
        <taxon>Paraneoptera</taxon>
        <taxon>Hemiptera</taxon>
        <taxon>Sternorrhyncha</taxon>
        <taxon>Aphidomorpha</taxon>
        <taxon>Aphidoidea</taxon>
        <taxon>Aphididae</taxon>
        <taxon>Sipha</taxon>
    </lineage>
</organism>
<dbReference type="RefSeq" id="XP_025415370.1">
    <property type="nucleotide sequence ID" value="XM_025559585.1"/>
</dbReference>
<evidence type="ECO:0000256" key="4">
    <source>
        <dbReference type="ARBA" id="ARBA00022617"/>
    </source>
</evidence>
<dbReference type="PANTHER" id="PTHR10106:SF0">
    <property type="entry name" value="LD36721P"/>
    <property type="match status" value="1"/>
</dbReference>
<dbReference type="Pfam" id="PF03188">
    <property type="entry name" value="Cytochrom_B561"/>
    <property type="match status" value="1"/>
</dbReference>
<keyword evidence="14" id="KW-1185">Reference proteome</keyword>
<evidence type="ECO:0000256" key="3">
    <source>
        <dbReference type="ARBA" id="ARBA00022448"/>
    </source>
</evidence>
<feature type="transmembrane region" description="Helical" evidence="11">
    <location>
        <begin position="272"/>
        <end position="293"/>
    </location>
</feature>
<feature type="transmembrane region" description="Helical" evidence="11">
    <location>
        <begin position="125"/>
        <end position="145"/>
    </location>
</feature>
<comment type="subcellular location">
    <subcellularLocation>
        <location evidence="2">Membrane</location>
        <topology evidence="2">Multi-pass membrane protein</topology>
    </subcellularLocation>
</comment>
<dbReference type="GO" id="GO:0016491">
    <property type="term" value="F:oxidoreductase activity"/>
    <property type="evidence" value="ECO:0007669"/>
    <property type="project" value="InterPro"/>
</dbReference>
<evidence type="ECO:0000313" key="14">
    <source>
        <dbReference type="Proteomes" id="UP000694846"/>
    </source>
</evidence>
<dbReference type="PROSITE" id="PS50939">
    <property type="entry name" value="CYTOCHROME_B561"/>
    <property type="match status" value="1"/>
</dbReference>
<comment type="cofactor">
    <cofactor evidence="1">
        <name>heme b</name>
        <dbReference type="ChEBI" id="CHEBI:60344"/>
    </cofactor>
</comment>
<feature type="transmembrane region" description="Helical" evidence="11">
    <location>
        <begin position="77"/>
        <end position="100"/>
    </location>
</feature>
<dbReference type="InterPro" id="IPR006593">
    <property type="entry name" value="Cyt_b561/ferric_Rdtase_TM"/>
</dbReference>
<evidence type="ECO:0000256" key="7">
    <source>
        <dbReference type="ARBA" id="ARBA00022982"/>
    </source>
</evidence>
<dbReference type="EMBL" id="GGMS01001991">
    <property type="protein sequence ID" value="MBY71194.1"/>
    <property type="molecule type" value="Transcribed_RNA"/>
</dbReference>
<accession>A0A2S2Q0K3</accession>
<evidence type="ECO:0000256" key="6">
    <source>
        <dbReference type="ARBA" id="ARBA00022723"/>
    </source>
</evidence>
<reference evidence="13" key="1">
    <citation type="submission" date="2018-04" db="EMBL/GenBank/DDBJ databases">
        <title>Transcriptome assembly of Sipha flava.</title>
        <authorList>
            <person name="Scully E.D."/>
            <person name="Geib S.M."/>
            <person name="Palmer N.A."/>
            <person name="Koch K."/>
            <person name="Bradshaw J."/>
            <person name="Heng-Moss T."/>
            <person name="Sarath G."/>
        </authorList>
    </citation>
    <scope>NUCLEOTIDE SEQUENCE</scope>
</reference>
<keyword evidence="10 11" id="KW-0472">Membrane</keyword>
<dbReference type="Proteomes" id="UP000694846">
    <property type="component" value="Unplaced"/>
</dbReference>
<dbReference type="OrthoDB" id="907479at2759"/>
<keyword evidence="4" id="KW-0349">Heme</keyword>
<keyword evidence="7" id="KW-0249">Electron transport</keyword>
<evidence type="ECO:0000256" key="9">
    <source>
        <dbReference type="ARBA" id="ARBA00023004"/>
    </source>
</evidence>
<name>A0A2S2Q0K3_9HEMI</name>
<keyword evidence="9" id="KW-0408">Iron</keyword>
<keyword evidence="8 11" id="KW-1133">Transmembrane helix</keyword>
<dbReference type="SMART" id="SM00665">
    <property type="entry name" value="B561"/>
    <property type="match status" value="1"/>
</dbReference>
<feature type="transmembrane region" description="Helical" evidence="11">
    <location>
        <begin position="157"/>
        <end position="177"/>
    </location>
</feature>
<dbReference type="InterPro" id="IPR043205">
    <property type="entry name" value="CYB561/CYBRD1-like"/>
</dbReference>
<evidence type="ECO:0000256" key="1">
    <source>
        <dbReference type="ARBA" id="ARBA00001970"/>
    </source>
</evidence>
<dbReference type="GO" id="GO:0005765">
    <property type="term" value="C:lysosomal membrane"/>
    <property type="evidence" value="ECO:0007669"/>
    <property type="project" value="TreeGrafter"/>
</dbReference>
<keyword evidence="3" id="KW-0813">Transport</keyword>
<dbReference type="PANTHER" id="PTHR10106">
    <property type="entry name" value="CYTOCHROME B561-RELATED"/>
    <property type="match status" value="1"/>
</dbReference>
<sequence length="298" mass="33553">MYALQTVGSTTSSVKDDSEVLELDDGGNSIVEQIITNSYAVKRSENPTANGIQSSSSHPAMHSFERKNVDDSDSIGLCFWALFQAVGLTCVTAIICRTIIYRNGYFETNPENNTTSITKSQFSNWHYTLTTVGFIYLYANSIFMIRKSKKSNVTLPYIMLHTFAYIVSALGLYAMYVHKETGKPRHRKFYEGHVFSIHSWTGVFAAALFTVQWLSAVLAFMMPCLHNLGLPFGKIFSLYTVLVSTICLIAGTNHHALYSLKEQYQQYSPESLVLNGFGMMVIVFLFLIIYTIIKTNKH</sequence>
<feature type="transmembrane region" description="Helical" evidence="11">
    <location>
        <begin position="232"/>
        <end position="252"/>
    </location>
</feature>
<evidence type="ECO:0000256" key="10">
    <source>
        <dbReference type="ARBA" id="ARBA00023136"/>
    </source>
</evidence>
<dbReference type="Gene3D" id="1.20.120.1770">
    <property type="match status" value="1"/>
</dbReference>
<evidence type="ECO:0000313" key="15">
    <source>
        <dbReference type="RefSeq" id="XP_025415370.1"/>
    </source>
</evidence>
<proteinExistence type="predicted"/>
<evidence type="ECO:0000256" key="2">
    <source>
        <dbReference type="ARBA" id="ARBA00004141"/>
    </source>
</evidence>
<gene>
    <name evidence="13" type="primary">CYB561_2</name>
    <name evidence="15" type="synonym">LOC112687053</name>
    <name evidence="13" type="ORF">g.105225</name>
</gene>
<evidence type="ECO:0000256" key="11">
    <source>
        <dbReference type="SAM" id="Phobius"/>
    </source>
</evidence>
<protein>
    <submittedName>
        <fullName evidence="15">Cytochrome b ascorbate-dependent protein 3-like</fullName>
    </submittedName>
    <submittedName>
        <fullName evidence="13">Cytochrome b561</fullName>
    </submittedName>
</protein>
<feature type="transmembrane region" description="Helical" evidence="11">
    <location>
        <begin position="197"/>
        <end position="220"/>
    </location>
</feature>
<feature type="domain" description="Cytochrome b561" evidence="12">
    <location>
        <begin position="82"/>
        <end position="293"/>
    </location>
</feature>
<evidence type="ECO:0000256" key="5">
    <source>
        <dbReference type="ARBA" id="ARBA00022692"/>
    </source>
</evidence>
<evidence type="ECO:0000313" key="13">
    <source>
        <dbReference type="EMBL" id="MBY71194.1"/>
    </source>
</evidence>
<evidence type="ECO:0000256" key="8">
    <source>
        <dbReference type="ARBA" id="ARBA00022989"/>
    </source>
</evidence>
<keyword evidence="5 11" id="KW-0812">Transmembrane</keyword>
<evidence type="ECO:0000259" key="12">
    <source>
        <dbReference type="PROSITE" id="PS50939"/>
    </source>
</evidence>